<evidence type="ECO:0000313" key="1">
    <source>
        <dbReference type="EMBL" id="MDO7858777.1"/>
    </source>
</evidence>
<proteinExistence type="predicted"/>
<organism evidence="1 2">
    <name type="scientific">Providencia huashanensis</name>
    <dbReference type="NCBI Taxonomy" id="3037798"/>
    <lineage>
        <taxon>Bacteria</taxon>
        <taxon>Pseudomonadati</taxon>
        <taxon>Pseudomonadota</taxon>
        <taxon>Gammaproteobacteria</taxon>
        <taxon>Enterobacterales</taxon>
        <taxon>Morganellaceae</taxon>
        <taxon>Providencia</taxon>
    </lineage>
</organism>
<comment type="caution">
    <text evidence="1">The sequence shown here is derived from an EMBL/GenBank/DDBJ whole genome shotgun (WGS) entry which is preliminary data.</text>
</comment>
<protein>
    <submittedName>
        <fullName evidence="1">Type II toxin-antitoxin system HigB family toxin</fullName>
    </submittedName>
</protein>
<reference evidence="1" key="1">
    <citation type="submission" date="2023-07" db="EMBL/GenBank/DDBJ databases">
        <authorList>
            <person name="Yang W."/>
            <person name="Chen J."/>
            <person name="Ji P."/>
            <person name="Hu F."/>
        </authorList>
    </citation>
    <scope>NUCLEOTIDE SEQUENCE</scope>
    <source>
        <strain evidence="1">CRE-138-0111</strain>
    </source>
</reference>
<sequence length="109" mass="13272">MHVISREPFDQASKRFPNSAQALSDIYRTLKRDSYQTPDELKKVFPSLDRMKYREKWWVIDISGNSLRMMFFADFDRGKIFVKHITTHAEYDRLTDHYRRTKAWCFKMQ</sequence>
<name>A0ABT9AW68_9GAMM</name>
<dbReference type="Pfam" id="PF09907">
    <property type="entry name" value="HigB_toxin"/>
    <property type="match status" value="1"/>
</dbReference>
<accession>A0ABT9AW68</accession>
<dbReference type="InterPro" id="IPR018669">
    <property type="entry name" value="Toxin_HigB"/>
</dbReference>
<dbReference type="Proteomes" id="UP001176478">
    <property type="component" value="Unassembled WGS sequence"/>
</dbReference>
<gene>
    <name evidence="1" type="ORF">Q5E86_21035</name>
</gene>
<evidence type="ECO:0000313" key="2">
    <source>
        <dbReference type="Proteomes" id="UP001176478"/>
    </source>
</evidence>
<keyword evidence="2" id="KW-1185">Reference proteome</keyword>
<reference evidence="1" key="2">
    <citation type="journal article" date="2024" name="Int. J. Antimicrob. Agents">
        <title>Identification of a novel Providencia species showing multi-drug-resistant in three patients with hospital-acquired infection.</title>
        <authorList>
            <person name="Yang W."/>
            <person name="Chen J."/>
            <person name="Yang F."/>
            <person name="Ji P."/>
            <person name="Shen S."/>
            <person name="Yin D."/>
            <person name="Hu F."/>
        </authorList>
    </citation>
    <scope>NUCLEOTIDE SEQUENCE</scope>
    <source>
        <strain evidence="1">CRE-138-0111</strain>
    </source>
</reference>
<dbReference type="EMBL" id="JAUQTG010000019">
    <property type="protein sequence ID" value="MDO7858777.1"/>
    <property type="molecule type" value="Genomic_DNA"/>
</dbReference>